<protein>
    <submittedName>
        <fullName evidence="2">2-hydroxycyclohexanecarboxyl-CoA dehydrogenase</fullName>
    </submittedName>
</protein>
<evidence type="ECO:0000313" key="2">
    <source>
        <dbReference type="EMBL" id="AOH85889.1"/>
    </source>
</evidence>
<dbReference type="InterPro" id="IPR036291">
    <property type="entry name" value="NAD(P)-bd_dom_sf"/>
</dbReference>
<dbReference type="InterPro" id="IPR002347">
    <property type="entry name" value="SDR_fam"/>
</dbReference>
<evidence type="ECO:0000313" key="3">
    <source>
        <dbReference type="Proteomes" id="UP000094256"/>
    </source>
</evidence>
<dbReference type="PANTHER" id="PTHR42879:SF2">
    <property type="entry name" value="3-OXOACYL-[ACYL-CARRIER-PROTEIN] REDUCTASE FABG"/>
    <property type="match status" value="1"/>
</dbReference>
<dbReference type="GO" id="GO:0032787">
    <property type="term" value="P:monocarboxylic acid metabolic process"/>
    <property type="evidence" value="ECO:0007669"/>
    <property type="project" value="UniProtKB-ARBA"/>
</dbReference>
<dbReference type="Proteomes" id="UP000094256">
    <property type="component" value="Chromosome"/>
</dbReference>
<dbReference type="Gene3D" id="3.40.50.720">
    <property type="entry name" value="NAD(P)-binding Rossmann-like Domain"/>
    <property type="match status" value="1"/>
</dbReference>
<dbReference type="RefSeq" id="WP_069206416.1">
    <property type="nucleotide sequence ID" value="NZ_CP014168.1"/>
</dbReference>
<evidence type="ECO:0000256" key="1">
    <source>
        <dbReference type="ARBA" id="ARBA00006484"/>
    </source>
</evidence>
<gene>
    <name evidence="2" type="ORF">AWL63_19940</name>
</gene>
<dbReference type="KEGG" id="span:AWL63_19940"/>
<reference evidence="2 3" key="1">
    <citation type="submission" date="2016-01" db="EMBL/GenBank/DDBJ databases">
        <title>Complete genome and mega plasmid sequence of Sphingomonas panacis DCY99 elicits systemic resistance in rice to Xanthomonas oryzae.</title>
        <authorList>
            <person name="Kim Y.J."/>
            <person name="Yang D.C."/>
            <person name="Sing P."/>
        </authorList>
    </citation>
    <scope>NUCLEOTIDE SEQUENCE [LARGE SCALE GENOMIC DNA]</scope>
    <source>
        <strain evidence="2 3">DCY99</strain>
    </source>
</reference>
<dbReference type="InterPro" id="IPR020904">
    <property type="entry name" value="Sc_DH/Rdtase_CS"/>
</dbReference>
<dbReference type="FunFam" id="3.40.50.720:FF:000084">
    <property type="entry name" value="Short-chain dehydrogenase reductase"/>
    <property type="match status" value="1"/>
</dbReference>
<dbReference type="AlphaFoldDB" id="A0A1B3ZEN1"/>
<sequence length="250" mass="26199">MAGRFNEKSMVVTGAASGIGKTIAKMAAEQGAHVFIADINEEGGKAVADEIRAAGGKADFERLDLTNRPSIDAFAAAILAKVGALDILVNSAGWDLVEPFLKSKPETWDLIVAINYLGPVHLCHHFVPGMMEKGGGKVVNISSDAGRIGSPGEAVYSGAKGGIISFTKTLAREVARGKVNVNCIAPGPTNTPLYHVQSDKLKEGLKSVIPFRRVAEPEEIANAVLFFASGESDYITGQTLSVSGGMSMVN</sequence>
<dbReference type="Pfam" id="PF13561">
    <property type="entry name" value="adh_short_C2"/>
    <property type="match status" value="1"/>
</dbReference>
<comment type="similarity">
    <text evidence="1">Belongs to the short-chain dehydrogenases/reductases (SDR) family.</text>
</comment>
<dbReference type="EMBL" id="CP014168">
    <property type="protein sequence ID" value="AOH85889.1"/>
    <property type="molecule type" value="Genomic_DNA"/>
</dbReference>
<accession>A0A1B3ZEN1</accession>
<organism evidence="2 3">
    <name type="scientific">Sphingomonas panacis</name>
    <dbReference type="NCBI Taxonomy" id="1560345"/>
    <lineage>
        <taxon>Bacteria</taxon>
        <taxon>Pseudomonadati</taxon>
        <taxon>Pseudomonadota</taxon>
        <taxon>Alphaproteobacteria</taxon>
        <taxon>Sphingomonadales</taxon>
        <taxon>Sphingomonadaceae</taxon>
        <taxon>Sphingomonas</taxon>
    </lineage>
</organism>
<dbReference type="PRINTS" id="PR00081">
    <property type="entry name" value="GDHRDH"/>
</dbReference>
<dbReference type="PROSITE" id="PS00061">
    <property type="entry name" value="ADH_SHORT"/>
    <property type="match status" value="1"/>
</dbReference>
<dbReference type="PRINTS" id="PR00080">
    <property type="entry name" value="SDRFAMILY"/>
</dbReference>
<dbReference type="STRING" id="1560345.AWL63_19940"/>
<dbReference type="SUPFAM" id="SSF51735">
    <property type="entry name" value="NAD(P)-binding Rossmann-fold domains"/>
    <property type="match status" value="1"/>
</dbReference>
<dbReference type="PANTHER" id="PTHR42879">
    <property type="entry name" value="3-OXOACYL-(ACYL-CARRIER-PROTEIN) REDUCTASE"/>
    <property type="match status" value="1"/>
</dbReference>
<dbReference type="NCBIfam" id="NF005559">
    <property type="entry name" value="PRK07231.1"/>
    <property type="match status" value="1"/>
</dbReference>
<proteinExistence type="inferred from homology"/>
<dbReference type="OrthoDB" id="9789398at2"/>
<dbReference type="InterPro" id="IPR050259">
    <property type="entry name" value="SDR"/>
</dbReference>
<name>A0A1B3ZEN1_9SPHN</name>
<keyword evidence="3" id="KW-1185">Reference proteome</keyword>